<dbReference type="EMBL" id="ML119646">
    <property type="protein sequence ID" value="RPA87548.1"/>
    <property type="molecule type" value="Genomic_DNA"/>
</dbReference>
<accession>A0A3N4IS31</accession>
<gene>
    <name evidence="2" type="ORF">BJ508DRAFT_61540</name>
</gene>
<feature type="domain" description="F-box" evidence="1">
    <location>
        <begin position="16"/>
        <end position="53"/>
    </location>
</feature>
<dbReference type="PROSITE" id="PS50181">
    <property type="entry name" value="FBOX"/>
    <property type="match status" value="1"/>
</dbReference>
<dbReference type="SUPFAM" id="SSF81383">
    <property type="entry name" value="F-box domain"/>
    <property type="match status" value="1"/>
</dbReference>
<proteinExistence type="predicted"/>
<sequence length="215" mass="24787">MSIITHNHHPAMARPSLTIEDLPNELLSIIITHLPNTTSFYAVSRLNKHFHALCSLRFIRKSFANNWFGNNTDNYDPNPHTKAAMSIKQIVRYVHRHCMPPHFCNYLRVGGRRAHRRVVLASFECPRENIGPKYCWDIVWKQLWLEKMATVVVEEEMGSWETLELGVLDVELGEYLLRHWMGCGQSKCHFRGSYWTAVAMGCKCGEQKMVGDVSG</sequence>
<dbReference type="OrthoDB" id="5238783at2759"/>
<dbReference type="InterPro" id="IPR001810">
    <property type="entry name" value="F-box_dom"/>
</dbReference>
<protein>
    <recommendedName>
        <fullName evidence="1">F-box domain-containing protein</fullName>
    </recommendedName>
</protein>
<dbReference type="InterPro" id="IPR036047">
    <property type="entry name" value="F-box-like_dom_sf"/>
</dbReference>
<organism evidence="2 3">
    <name type="scientific">Ascobolus immersus RN42</name>
    <dbReference type="NCBI Taxonomy" id="1160509"/>
    <lineage>
        <taxon>Eukaryota</taxon>
        <taxon>Fungi</taxon>
        <taxon>Dikarya</taxon>
        <taxon>Ascomycota</taxon>
        <taxon>Pezizomycotina</taxon>
        <taxon>Pezizomycetes</taxon>
        <taxon>Pezizales</taxon>
        <taxon>Ascobolaceae</taxon>
        <taxon>Ascobolus</taxon>
    </lineage>
</organism>
<dbReference type="Proteomes" id="UP000275078">
    <property type="component" value="Unassembled WGS sequence"/>
</dbReference>
<dbReference type="AlphaFoldDB" id="A0A3N4IS31"/>
<evidence type="ECO:0000313" key="2">
    <source>
        <dbReference type="EMBL" id="RPA87548.1"/>
    </source>
</evidence>
<name>A0A3N4IS31_ASCIM</name>
<reference evidence="2 3" key="1">
    <citation type="journal article" date="2018" name="Nat. Ecol. Evol.">
        <title>Pezizomycetes genomes reveal the molecular basis of ectomycorrhizal truffle lifestyle.</title>
        <authorList>
            <person name="Murat C."/>
            <person name="Payen T."/>
            <person name="Noel B."/>
            <person name="Kuo A."/>
            <person name="Morin E."/>
            <person name="Chen J."/>
            <person name="Kohler A."/>
            <person name="Krizsan K."/>
            <person name="Balestrini R."/>
            <person name="Da Silva C."/>
            <person name="Montanini B."/>
            <person name="Hainaut M."/>
            <person name="Levati E."/>
            <person name="Barry K.W."/>
            <person name="Belfiori B."/>
            <person name="Cichocki N."/>
            <person name="Clum A."/>
            <person name="Dockter R.B."/>
            <person name="Fauchery L."/>
            <person name="Guy J."/>
            <person name="Iotti M."/>
            <person name="Le Tacon F."/>
            <person name="Lindquist E.A."/>
            <person name="Lipzen A."/>
            <person name="Malagnac F."/>
            <person name="Mello A."/>
            <person name="Molinier V."/>
            <person name="Miyauchi S."/>
            <person name="Poulain J."/>
            <person name="Riccioni C."/>
            <person name="Rubini A."/>
            <person name="Sitrit Y."/>
            <person name="Splivallo R."/>
            <person name="Traeger S."/>
            <person name="Wang M."/>
            <person name="Zifcakova L."/>
            <person name="Wipf D."/>
            <person name="Zambonelli A."/>
            <person name="Paolocci F."/>
            <person name="Nowrousian M."/>
            <person name="Ottonello S."/>
            <person name="Baldrian P."/>
            <person name="Spatafora J.W."/>
            <person name="Henrissat B."/>
            <person name="Nagy L.G."/>
            <person name="Aury J.M."/>
            <person name="Wincker P."/>
            <person name="Grigoriev I.V."/>
            <person name="Bonfante P."/>
            <person name="Martin F.M."/>
        </authorList>
    </citation>
    <scope>NUCLEOTIDE SEQUENCE [LARGE SCALE GENOMIC DNA]</scope>
    <source>
        <strain evidence="2 3">RN42</strain>
    </source>
</reference>
<evidence type="ECO:0000259" key="1">
    <source>
        <dbReference type="PROSITE" id="PS50181"/>
    </source>
</evidence>
<evidence type="ECO:0000313" key="3">
    <source>
        <dbReference type="Proteomes" id="UP000275078"/>
    </source>
</evidence>
<keyword evidence="3" id="KW-1185">Reference proteome</keyword>